<dbReference type="RefSeq" id="WP_092722576.1">
    <property type="nucleotide sequence ID" value="NZ_FNGW01000001.1"/>
</dbReference>
<reference evidence="2 3" key="1">
    <citation type="submission" date="2016-10" db="EMBL/GenBank/DDBJ databases">
        <authorList>
            <person name="de Groot N.N."/>
        </authorList>
    </citation>
    <scope>NUCLEOTIDE SEQUENCE [LARGE SCALE GENOMIC DNA]</scope>
    <source>
        <strain evidence="2 3">DSM 797</strain>
    </source>
</reference>
<feature type="transmembrane region" description="Helical" evidence="1">
    <location>
        <begin position="12"/>
        <end position="29"/>
    </location>
</feature>
<dbReference type="Proteomes" id="UP000199068">
    <property type="component" value="Unassembled WGS sequence"/>
</dbReference>
<sequence>MFNNWSFKKHILASVVISAFTSGISYLIIKSRNMLTSAGIIGGNDQVYTLSSIGIDSMLFISIATFIISMIGYRFVKRMLE</sequence>
<dbReference type="AlphaFoldDB" id="A0A1G9J7I8"/>
<evidence type="ECO:0000313" key="2">
    <source>
        <dbReference type="EMBL" id="SDL33311.1"/>
    </source>
</evidence>
<evidence type="ECO:0000256" key="1">
    <source>
        <dbReference type="SAM" id="Phobius"/>
    </source>
</evidence>
<dbReference type="EMBL" id="FNGW01000001">
    <property type="protein sequence ID" value="SDL33311.1"/>
    <property type="molecule type" value="Genomic_DNA"/>
</dbReference>
<keyword evidence="3" id="KW-1185">Reference proteome</keyword>
<protein>
    <submittedName>
        <fullName evidence="2">Uncharacterized protein</fullName>
    </submittedName>
</protein>
<evidence type="ECO:0000313" key="3">
    <source>
        <dbReference type="Proteomes" id="UP000199068"/>
    </source>
</evidence>
<accession>A0A1G9J7I8</accession>
<proteinExistence type="predicted"/>
<gene>
    <name evidence="2" type="ORF">SAMN04515677_101535</name>
</gene>
<keyword evidence="1" id="KW-0472">Membrane</keyword>
<organism evidence="2 3">
    <name type="scientific">Romboutsia lituseburensis DSM 797</name>
    <dbReference type="NCBI Taxonomy" id="1121325"/>
    <lineage>
        <taxon>Bacteria</taxon>
        <taxon>Bacillati</taxon>
        <taxon>Bacillota</taxon>
        <taxon>Clostridia</taxon>
        <taxon>Peptostreptococcales</taxon>
        <taxon>Peptostreptococcaceae</taxon>
        <taxon>Romboutsia</taxon>
    </lineage>
</organism>
<name>A0A1G9J7I8_9FIRM</name>
<feature type="transmembrane region" description="Helical" evidence="1">
    <location>
        <begin position="58"/>
        <end position="76"/>
    </location>
</feature>
<keyword evidence="1" id="KW-1133">Transmembrane helix</keyword>
<keyword evidence="1" id="KW-0812">Transmembrane</keyword>